<dbReference type="SUPFAM" id="SSF51120">
    <property type="entry name" value="beta-Roll"/>
    <property type="match status" value="7"/>
</dbReference>
<sequence length="1826" mass="190809">MSLPNISQVISQYLYGSTSLPGDFSSETLIRADNVDTDIQVQVIDYMTGPDGPGRFALASNIDLISTFMTFDVAEANEVFTSFYSGDGTDRVELNKSEIASFLGFSSYGLSVDQKDWNDGVGNYGERVFIWGNTAFQINNDAKFVIEKNNAPGASHPYTMRLENFYLEPRRENQGQGSYDPENFDFKSSDGSTELTQETSERAIDPSGIGRTVELVFKEGGLTAKTYTYTDYLADQQMTDQYYSVFEYSFDNQSLLKDEIQDLFDDLFEDGITSTTLSDKMIVYGTSGSDDLHSYTTTRGYDVTDETADIGAVWPLVYTFDLPQHNKTTNGIVYVAGGGHDTVIGTDKQDALFGGTGGDTLIGGVAGSQLGGQNVSDVFFQNTPSYFDDEIQDRLEGGEGLDSYLFYQRLDVVEDQRNWETPGSASGGYSFFDVILTSYVDVGRDPQKFDLSLYQNVDVISDSDGNGQIFSKSLSYDHDGQTATKDHRVDEFSNLIYTAKSTHGLDYYTAGGNILYLDSSTSKLYGFVFYTGSEFGGDISAHWSGYHAAFAVENFSWGDFNIYATLPAINGTSGNDAPDLQAGPGGEGADYSGGDGDDIIIGTAASDSLKGENDNDTLDGGAGDDQLSGGRGDDVVSGGEGSDILDGGRDNDVLDGGVGDDQVFGGLGDDQVSGGAGNDVLVGGIGDDILDGGIGSDTYKFEYDTGSDTISDAGLSSDFDILEIYYLLEEDVILSKVGANLTDLLITDTWTGQTLLVEGQFALGNTTAIEKIVFLNDGAADDYVATTSWDVQAIESRALADMNNTLPVVVTPIASQSLPVNTPWSYTVPADTFFDADGDTLFIQPTLADGSLLPFWMSFDQSTNTISGTPPVDFNGSIGITVAAYDRQGAAETTFTLLVGDTNDAPIVATAIADQAVLEDTAWSYAVSAGTFADADGDVLTYSASLANGDPLPSWLSFDGATQAFSGTPPQDFNGTISLKVIASDGSETAETSFTLTVSPENDAPVVAAAILDQSAAEDTAWSFAVPAGTFIDADGDALSYSAALADGSALPSWLSFDDATQAFSGTPPQDFNGTLLLKVTASDGTGTVDANFTLTVVAENDAPVVTALISDQSTTEDTAWSFAVPAGTFTDADGDALSYSAALADGSDLPSWMSFDDATQTFSGTPPQDFNGTISLKVIASDGSETAEASFTLTISPENDAPVVAAAILDQSTAEDTAWSFAVPAGTFTDADGDALIYSAALADGSALPSWLNFDDATQAFSGTPPQDFNGTLSLKVIVSDGTATAESVFELIVTPADTDVGDTIATASSIAVGGSITGTVDVAGDHDWYAVELEAGVSYQFSLRGAATSGGTLSDPFLALFDAAGVEIDFNDDHDGSLDALIEFTPTTSGTYYLDAEARGADTNIGTYTLEVEVVVSGPTDSNDTLSGTSGADLIDGLAGDDAISGLAGDDTLIGGAGADSIDGGDGNDTIHADAADTWFDGGNGVDTLIYDGTDDRQYAMNQGSFENMSAGSGNNTIWGTADGNLIDGEGGNDVIHGYGGNDTLIGGSGSDSLMGGDGDDTVYGDADDVWFSGDDGEDTLIFTSTADFDYALDNGGFEHMKAGSGDNAIYGTAGDNILDGEAGDDFIQAYDGNDTLIGGSGSDSLQGGDGDDIVFADADDSWFSGDAGIDTLIYTSTDDRQYSLGQGAFEHVEMGGGNNVVWGSAADNTINGQAGADTLYGYAGADRLIGGTGADHLVGGDGDDAFVFSFGDTGHDTITDFVAGAGSDDEIEFESGVFSDLASVLAAASDDGTDTTITIDAETSVLIQNVVVSNLHQDDFRFV</sequence>
<feature type="domain" description="Dystroglycan-type cadherin-like" evidence="4">
    <location>
        <begin position="1204"/>
        <end position="1301"/>
    </location>
</feature>
<feature type="compositionally biased region" description="Gly residues" evidence="3">
    <location>
        <begin position="583"/>
        <end position="594"/>
    </location>
</feature>
<accession>A0ABR9C8F5</accession>
<evidence type="ECO:0000313" key="5">
    <source>
        <dbReference type="EMBL" id="MBD8876179.1"/>
    </source>
</evidence>
<proteinExistence type="predicted"/>
<protein>
    <submittedName>
        <fullName evidence="5">Tandem-95 repeat protein</fullName>
    </submittedName>
</protein>
<feature type="region of interest" description="Disordered" evidence="3">
    <location>
        <begin position="172"/>
        <end position="200"/>
    </location>
</feature>
<dbReference type="EMBL" id="JACYXJ010000003">
    <property type="protein sequence ID" value="MBD8876179.1"/>
    <property type="molecule type" value="Genomic_DNA"/>
</dbReference>
<feature type="domain" description="Dystroglycan-type cadherin-like" evidence="4">
    <location>
        <begin position="907"/>
        <end position="1005"/>
    </location>
</feature>
<dbReference type="InterPro" id="IPR001343">
    <property type="entry name" value="Hemolysn_Ca-bd"/>
</dbReference>
<dbReference type="PANTHER" id="PTHR38340">
    <property type="entry name" value="S-LAYER PROTEIN"/>
    <property type="match status" value="1"/>
</dbReference>
<evidence type="ECO:0000256" key="3">
    <source>
        <dbReference type="SAM" id="MobiDB-lite"/>
    </source>
</evidence>
<dbReference type="RefSeq" id="WP_192108672.1">
    <property type="nucleotide sequence ID" value="NZ_JACYXJ010000003.1"/>
</dbReference>
<dbReference type="Gene3D" id="2.150.10.10">
    <property type="entry name" value="Serralysin-like metalloprotease, C-terminal"/>
    <property type="match status" value="4"/>
</dbReference>
<dbReference type="PANTHER" id="PTHR38340:SF1">
    <property type="entry name" value="S-LAYER PROTEIN"/>
    <property type="match status" value="1"/>
</dbReference>
<dbReference type="InterPro" id="IPR011049">
    <property type="entry name" value="Serralysin-like_metalloprot_C"/>
</dbReference>
<evidence type="ECO:0000256" key="1">
    <source>
        <dbReference type="ARBA" id="ARBA00004613"/>
    </source>
</evidence>
<dbReference type="InterPro" id="IPR006644">
    <property type="entry name" value="Cadg"/>
</dbReference>
<evidence type="ECO:0000313" key="6">
    <source>
        <dbReference type="Proteomes" id="UP000615687"/>
    </source>
</evidence>
<evidence type="ECO:0000259" key="4">
    <source>
        <dbReference type="SMART" id="SM00736"/>
    </source>
</evidence>
<keyword evidence="6" id="KW-1185">Reference proteome</keyword>
<feature type="compositionally biased region" description="Polar residues" evidence="3">
    <location>
        <begin position="189"/>
        <end position="198"/>
    </location>
</feature>
<comment type="subcellular location">
    <subcellularLocation>
        <location evidence="1">Secreted</location>
    </subcellularLocation>
</comment>
<gene>
    <name evidence="5" type="ORF">IG617_07775</name>
</gene>
<keyword evidence="2" id="KW-0964">Secreted</keyword>
<dbReference type="Proteomes" id="UP000615687">
    <property type="component" value="Unassembled WGS sequence"/>
</dbReference>
<dbReference type="Pfam" id="PF05345">
    <property type="entry name" value="He_PIG"/>
    <property type="match status" value="5"/>
</dbReference>
<dbReference type="InterPro" id="IPR050557">
    <property type="entry name" value="RTX_toxin/Mannuronan_C5-epim"/>
</dbReference>
<dbReference type="Gene3D" id="2.60.40.10">
    <property type="entry name" value="Immunoglobulins"/>
    <property type="match status" value="5"/>
</dbReference>
<dbReference type="SMART" id="SM00736">
    <property type="entry name" value="CADG"/>
    <property type="match status" value="5"/>
</dbReference>
<reference evidence="5 6" key="1">
    <citation type="submission" date="2020-09" db="EMBL/GenBank/DDBJ databases">
        <title>The genome sequence of type strain Labrenzia polysiphoniae KACC 19711.</title>
        <authorList>
            <person name="Liu Y."/>
        </authorList>
    </citation>
    <scope>NUCLEOTIDE SEQUENCE [LARGE SCALE GENOMIC DNA]</scope>
    <source>
        <strain evidence="5 6">KACC 19711</strain>
    </source>
</reference>
<feature type="domain" description="Dystroglycan-type cadherin-like" evidence="4">
    <location>
        <begin position="808"/>
        <end position="906"/>
    </location>
</feature>
<evidence type="ECO:0000256" key="2">
    <source>
        <dbReference type="ARBA" id="ARBA00022525"/>
    </source>
</evidence>
<feature type="domain" description="Dystroglycan-type cadherin-like" evidence="4">
    <location>
        <begin position="1105"/>
        <end position="1203"/>
    </location>
</feature>
<dbReference type="Pfam" id="PF00353">
    <property type="entry name" value="HemolysinCabind"/>
    <property type="match status" value="10"/>
</dbReference>
<organism evidence="5 6">
    <name type="scientific">Roseibium polysiphoniae</name>
    <dbReference type="NCBI Taxonomy" id="2571221"/>
    <lineage>
        <taxon>Bacteria</taxon>
        <taxon>Pseudomonadati</taxon>
        <taxon>Pseudomonadota</taxon>
        <taxon>Alphaproteobacteria</taxon>
        <taxon>Hyphomicrobiales</taxon>
        <taxon>Stappiaceae</taxon>
        <taxon>Roseibium</taxon>
    </lineage>
</organism>
<dbReference type="Gene3D" id="2.60.120.380">
    <property type="match status" value="1"/>
</dbReference>
<dbReference type="InterPro" id="IPR018511">
    <property type="entry name" value="Hemolysin-typ_Ca-bd_CS"/>
</dbReference>
<feature type="region of interest" description="Disordered" evidence="3">
    <location>
        <begin position="575"/>
        <end position="594"/>
    </location>
</feature>
<feature type="region of interest" description="Disordered" evidence="3">
    <location>
        <begin position="605"/>
        <end position="652"/>
    </location>
</feature>
<dbReference type="SUPFAM" id="SSF49313">
    <property type="entry name" value="Cadherin-like"/>
    <property type="match status" value="5"/>
</dbReference>
<name>A0ABR9C8F5_9HYPH</name>
<feature type="domain" description="Dystroglycan-type cadherin-like" evidence="4">
    <location>
        <begin position="1006"/>
        <end position="1104"/>
    </location>
</feature>
<dbReference type="PRINTS" id="PR00313">
    <property type="entry name" value="CABNDNGRPT"/>
</dbReference>
<dbReference type="PROSITE" id="PS00330">
    <property type="entry name" value="HEMOLYSIN_CALCIUM"/>
    <property type="match status" value="8"/>
</dbReference>
<dbReference type="NCBIfam" id="NF012211">
    <property type="entry name" value="tand_rpt_95"/>
    <property type="match status" value="3"/>
</dbReference>
<dbReference type="InterPro" id="IPR015919">
    <property type="entry name" value="Cadherin-like_sf"/>
</dbReference>
<dbReference type="InterPro" id="IPR013783">
    <property type="entry name" value="Ig-like_fold"/>
</dbReference>
<comment type="caution">
    <text evidence="5">The sequence shown here is derived from an EMBL/GenBank/DDBJ whole genome shotgun (WGS) entry which is preliminary data.</text>
</comment>